<accession>A0A1E4SPK9</accession>
<dbReference type="RefSeq" id="XP_020066565.1">
    <property type="nucleotide sequence ID" value="XM_020208641.1"/>
</dbReference>
<dbReference type="InterPro" id="IPR051707">
    <property type="entry name" value="PI-Interact_SigTrans_Reg"/>
</dbReference>
<sequence length="323" mass="37195">MLARNSSGSSSHGHELPVLTHTNSASWAFTSQVDSNRLLVSSYLYKRSSKTHQWKKTWVTLRKCQLGYYKDSSEHKPIKVINRADLLSFNEIPDNHKYHFAIYTSKKVIHFRCEDSNALHAWKHALGVFFEESADLYVEKSPPEMTLLGPVDLEYSGPEDMYLSSGLSDSPMPHDHSHQFQLAQPTIDEEDEDDIRRKPRSAQVPPPPLASSESEPDEYLIEEGHLLRLRKRYNQWKRLYIVLTSRALYFYKNAGDQSKPIKVIPVLDLVDVIELDPISTSKVWCLLVITPLKRLRFNASSEEEMIRWLSALKTLIAQGKRMV</sequence>
<dbReference type="CDD" id="cd13299">
    <property type="entry name" value="PH2_PH_fungal"/>
    <property type="match status" value="1"/>
</dbReference>
<dbReference type="Pfam" id="PF00169">
    <property type="entry name" value="PH"/>
    <property type="match status" value="2"/>
</dbReference>
<protein>
    <submittedName>
        <fullName evidence="3">PH-domain-containing protein</fullName>
    </submittedName>
</protein>
<dbReference type="InterPro" id="IPR001849">
    <property type="entry name" value="PH_domain"/>
</dbReference>
<evidence type="ECO:0000256" key="1">
    <source>
        <dbReference type="SAM" id="MobiDB-lite"/>
    </source>
</evidence>
<evidence type="ECO:0000313" key="4">
    <source>
        <dbReference type="Proteomes" id="UP000094285"/>
    </source>
</evidence>
<feature type="domain" description="PH" evidence="2">
    <location>
        <begin position="37"/>
        <end position="131"/>
    </location>
</feature>
<dbReference type="GeneID" id="30982778"/>
<dbReference type="STRING" id="984487.A0A1E4SPK9"/>
<feature type="domain" description="PH" evidence="2">
    <location>
        <begin position="219"/>
        <end position="317"/>
    </location>
</feature>
<gene>
    <name evidence="3" type="ORF">CANTADRAFT_3550</name>
</gene>
<dbReference type="PANTHER" id="PTHR14336">
    <property type="entry name" value="TANDEM PH DOMAIN CONTAINING PROTEIN"/>
    <property type="match status" value="1"/>
</dbReference>
<evidence type="ECO:0000313" key="3">
    <source>
        <dbReference type="EMBL" id="ODV81443.1"/>
    </source>
</evidence>
<dbReference type="InterPro" id="IPR011993">
    <property type="entry name" value="PH-like_dom_sf"/>
</dbReference>
<feature type="region of interest" description="Disordered" evidence="1">
    <location>
        <begin position="189"/>
        <end position="216"/>
    </location>
</feature>
<name>A0A1E4SPK9_9ASCO</name>
<dbReference type="EMBL" id="KV453909">
    <property type="protein sequence ID" value="ODV81443.1"/>
    <property type="molecule type" value="Genomic_DNA"/>
</dbReference>
<dbReference type="Proteomes" id="UP000094285">
    <property type="component" value="Unassembled WGS sequence"/>
</dbReference>
<keyword evidence="4" id="KW-1185">Reference proteome</keyword>
<dbReference type="PROSITE" id="PS50003">
    <property type="entry name" value="PH_DOMAIN"/>
    <property type="match status" value="2"/>
</dbReference>
<dbReference type="OrthoDB" id="2157866at2759"/>
<dbReference type="AlphaFoldDB" id="A0A1E4SPK9"/>
<proteinExistence type="predicted"/>
<dbReference type="PANTHER" id="PTHR14336:SF8">
    <property type="entry name" value="PROTEIN OPY1"/>
    <property type="match status" value="1"/>
</dbReference>
<evidence type="ECO:0000259" key="2">
    <source>
        <dbReference type="PROSITE" id="PS50003"/>
    </source>
</evidence>
<dbReference type="SUPFAM" id="SSF50729">
    <property type="entry name" value="PH domain-like"/>
    <property type="match status" value="2"/>
</dbReference>
<organism evidence="3 4">
    <name type="scientific">Suhomyces tanzawaensis NRRL Y-17324</name>
    <dbReference type="NCBI Taxonomy" id="984487"/>
    <lineage>
        <taxon>Eukaryota</taxon>
        <taxon>Fungi</taxon>
        <taxon>Dikarya</taxon>
        <taxon>Ascomycota</taxon>
        <taxon>Saccharomycotina</taxon>
        <taxon>Pichiomycetes</taxon>
        <taxon>Debaryomycetaceae</taxon>
        <taxon>Suhomyces</taxon>
    </lineage>
</organism>
<dbReference type="Gene3D" id="2.30.29.30">
    <property type="entry name" value="Pleckstrin-homology domain (PH domain)/Phosphotyrosine-binding domain (PTB)"/>
    <property type="match status" value="2"/>
</dbReference>
<dbReference type="SMART" id="SM00233">
    <property type="entry name" value="PH"/>
    <property type="match status" value="2"/>
</dbReference>
<reference evidence="4" key="1">
    <citation type="submission" date="2016-05" db="EMBL/GenBank/DDBJ databases">
        <title>Comparative genomics of biotechnologically important yeasts.</title>
        <authorList>
            <consortium name="DOE Joint Genome Institute"/>
            <person name="Riley R."/>
            <person name="Haridas S."/>
            <person name="Wolfe K.H."/>
            <person name="Lopes M.R."/>
            <person name="Hittinger C.T."/>
            <person name="Goker M."/>
            <person name="Salamov A."/>
            <person name="Wisecaver J."/>
            <person name="Long T.M."/>
            <person name="Aerts A.L."/>
            <person name="Barry K."/>
            <person name="Choi C."/>
            <person name="Clum A."/>
            <person name="Coughlan A.Y."/>
            <person name="Deshpande S."/>
            <person name="Douglass A.P."/>
            <person name="Hanson S.J."/>
            <person name="Klenk H.-P."/>
            <person name="Labutti K."/>
            <person name="Lapidus A."/>
            <person name="Lindquist E."/>
            <person name="Lipzen A."/>
            <person name="Meier-Kolthoff J.P."/>
            <person name="Ohm R.A."/>
            <person name="Otillar R.P."/>
            <person name="Pangilinan J."/>
            <person name="Peng Y."/>
            <person name="Rokas A."/>
            <person name="Rosa C.A."/>
            <person name="Scheuner C."/>
            <person name="Sibirny A.A."/>
            <person name="Slot J.C."/>
            <person name="Stielow J.B."/>
            <person name="Sun H."/>
            <person name="Kurtzman C.P."/>
            <person name="Blackwell M."/>
            <person name="Grigoriev I.V."/>
            <person name="Jeffries T.W."/>
        </authorList>
    </citation>
    <scope>NUCLEOTIDE SEQUENCE [LARGE SCALE GENOMIC DNA]</scope>
    <source>
        <strain evidence="4">NRRL Y-17324</strain>
    </source>
</reference>